<keyword evidence="3" id="KW-1185">Reference proteome</keyword>
<organism evidence="2 3">
    <name type="scientific">Aquisalimonas asiatica</name>
    <dbReference type="NCBI Taxonomy" id="406100"/>
    <lineage>
        <taxon>Bacteria</taxon>
        <taxon>Pseudomonadati</taxon>
        <taxon>Pseudomonadota</taxon>
        <taxon>Gammaproteobacteria</taxon>
        <taxon>Chromatiales</taxon>
        <taxon>Ectothiorhodospiraceae</taxon>
        <taxon>Aquisalimonas</taxon>
    </lineage>
</organism>
<proteinExistence type="predicted"/>
<gene>
    <name evidence="2" type="ORF">SAMN04488052_11312</name>
</gene>
<dbReference type="OrthoDB" id="5786382at2"/>
<evidence type="ECO:0008006" key="4">
    <source>
        <dbReference type="Google" id="ProtNLM"/>
    </source>
</evidence>
<accession>A0A1H8VK18</accession>
<protein>
    <recommendedName>
        <fullName evidence="4">MSHA biogenesis protein MshK</fullName>
    </recommendedName>
</protein>
<dbReference type="RefSeq" id="WP_091646160.1">
    <property type="nucleotide sequence ID" value="NZ_FOEG01000013.1"/>
</dbReference>
<dbReference type="EMBL" id="FOEG01000013">
    <property type="protein sequence ID" value="SEP15624.1"/>
    <property type="molecule type" value="Genomic_DNA"/>
</dbReference>
<evidence type="ECO:0000256" key="1">
    <source>
        <dbReference type="SAM" id="SignalP"/>
    </source>
</evidence>
<name>A0A1H8VK18_9GAMM</name>
<evidence type="ECO:0000313" key="2">
    <source>
        <dbReference type="EMBL" id="SEP15624.1"/>
    </source>
</evidence>
<dbReference type="STRING" id="406100.SAMN04488052_11312"/>
<keyword evidence="1" id="KW-0732">Signal</keyword>
<dbReference type="AlphaFoldDB" id="A0A1H8VK18"/>
<feature type="chain" id="PRO_5011715037" description="MSHA biogenesis protein MshK" evidence="1">
    <location>
        <begin position="24"/>
        <end position="113"/>
    </location>
</feature>
<reference evidence="2 3" key="1">
    <citation type="submission" date="2016-10" db="EMBL/GenBank/DDBJ databases">
        <authorList>
            <person name="de Groot N.N."/>
        </authorList>
    </citation>
    <scope>NUCLEOTIDE SEQUENCE [LARGE SCALE GENOMIC DNA]</scope>
    <source>
        <strain evidence="2 3">CGMCC 1.6291</strain>
    </source>
</reference>
<evidence type="ECO:0000313" key="3">
    <source>
        <dbReference type="Proteomes" id="UP000199657"/>
    </source>
</evidence>
<feature type="signal peptide" evidence="1">
    <location>
        <begin position="1"/>
        <end position="23"/>
    </location>
</feature>
<dbReference type="Proteomes" id="UP000199657">
    <property type="component" value="Unassembled WGS sequence"/>
</dbReference>
<sequence length="113" mass="11767">MKTRALLFCTAAVTVLLLPVVGAADGDALFASPLEAEEMDAHRGMSSQYHAQLGLLSGQAVLTDNEIGTAYTGDNNVSHGAFSDVHGITSVIQNSGNHVIIQDSTVLNVTVSQ</sequence>